<dbReference type="InterPro" id="IPR050660">
    <property type="entry name" value="NEK_Ser/Thr_kinase"/>
</dbReference>
<protein>
    <recommendedName>
        <fullName evidence="2">non-specific serine/threonine protein kinase</fullName>
        <ecNumber evidence="2">2.7.11.1</ecNumber>
    </recommendedName>
</protein>
<evidence type="ECO:0000256" key="4">
    <source>
        <dbReference type="ARBA" id="ARBA00022741"/>
    </source>
</evidence>
<sequence length="718" mass="79348">MTTSADEPRDGHAFVSGEFAFVWNNPLGKGGFAQVFWVLHKAAEYANRAVKVCSAPKGEDQPHDEEEDGAPAEGKCNEIAFFELMVQRAKAIATAAGHPGIRKATFPPSGTRIWKPYETLGAFMGEGSSLLTLTLTNLQLKAATYQLLKALLALHEQAAAHRDLQPRNIMMDAKRVATGPGALKLLDFGLASHPPPSGKDWRKELKELVFGTPGYWTPEAVLIQRLLHINEDADLSGLPLIHPSQHDVFQAGVLLLELHLCRRLFRVPCTYVEGNMSEEEVFKYYTEIYTDFLGCPGEGDMANMPAVWASNTEKFSLERTKEKIRAEAHGTMAEDAIDLCARMISYAPHRPSIAELLQHPYMKDPALQTLKDAYSAAERGPSPLSPCPAAPAAHPQLSDDMDEESGPSRYRRVKNPGDRGALLLARDRPSNHPPTADNDEEEGPRRYRRVKGWAPPGLMPPPPTSPPPIAPPLGVTLKDAYSAAERGPSLLSPCPAAPAAHPQLSDDMDEESGPSRYRRVKNPGDRGALLLARDRPSNHSPTADDDEEEGPRRYRRVKGWAPPGLMPPPPTSPPPIAPPLGVRDDRPKPDKARSKTKRAGAELVEEERPPKKSRKSAADNEHEKGDHMVDAKQEQEQDHDVKMEDENGEVKQEEHDGGGAGDRMEVEPPHQHKTRRRRRDEAAMLKSSFGGSGYWSKELTKDDTAGRGWYRLRKRKCK</sequence>
<feature type="compositionally biased region" description="Basic and acidic residues" evidence="8">
    <location>
        <begin position="582"/>
        <end position="593"/>
    </location>
</feature>
<keyword evidence="6 7" id="KW-0067">ATP-binding</keyword>
<feature type="domain" description="Protein kinase" evidence="9">
    <location>
        <begin position="21"/>
        <end position="362"/>
    </location>
</feature>
<accession>A0A0G4ETY8</accession>
<dbReference type="InParanoid" id="A0A0G4ETY8"/>
<dbReference type="VEuPathDB" id="CryptoDB:Vbra_8255"/>
<feature type="compositionally biased region" description="Low complexity" evidence="8">
    <location>
        <begin position="488"/>
        <end position="500"/>
    </location>
</feature>
<evidence type="ECO:0000256" key="3">
    <source>
        <dbReference type="ARBA" id="ARBA00022679"/>
    </source>
</evidence>
<dbReference type="EC" id="2.7.11.1" evidence="2"/>
<dbReference type="Pfam" id="PF00069">
    <property type="entry name" value="Pkinase"/>
    <property type="match status" value="1"/>
</dbReference>
<evidence type="ECO:0000256" key="5">
    <source>
        <dbReference type="ARBA" id="ARBA00022777"/>
    </source>
</evidence>
<dbReference type="InterPro" id="IPR011009">
    <property type="entry name" value="Kinase-like_dom_sf"/>
</dbReference>
<reference evidence="10 11" key="1">
    <citation type="submission" date="2014-11" db="EMBL/GenBank/DDBJ databases">
        <authorList>
            <person name="Zhu J."/>
            <person name="Qi W."/>
            <person name="Song R."/>
        </authorList>
    </citation>
    <scope>NUCLEOTIDE SEQUENCE [LARGE SCALE GENOMIC DNA]</scope>
</reference>
<evidence type="ECO:0000313" key="10">
    <source>
        <dbReference type="EMBL" id="CEM02092.1"/>
    </source>
</evidence>
<dbReference type="AlphaFoldDB" id="A0A0G4ETY8"/>
<dbReference type="STRING" id="1169540.A0A0G4ETY8"/>
<evidence type="ECO:0000256" key="1">
    <source>
        <dbReference type="ARBA" id="ARBA00010886"/>
    </source>
</evidence>
<keyword evidence="5" id="KW-0418">Kinase</keyword>
<keyword evidence="3" id="KW-0808">Transferase</keyword>
<dbReference type="GO" id="GO:0004674">
    <property type="term" value="F:protein serine/threonine kinase activity"/>
    <property type="evidence" value="ECO:0007669"/>
    <property type="project" value="UniProtKB-EC"/>
</dbReference>
<dbReference type="PhylomeDB" id="A0A0G4ETY8"/>
<feature type="compositionally biased region" description="Pro residues" evidence="8">
    <location>
        <begin position="457"/>
        <end position="471"/>
    </location>
</feature>
<dbReference type="PROSITE" id="PS00107">
    <property type="entry name" value="PROTEIN_KINASE_ATP"/>
    <property type="match status" value="1"/>
</dbReference>
<evidence type="ECO:0000256" key="8">
    <source>
        <dbReference type="SAM" id="MobiDB-lite"/>
    </source>
</evidence>
<keyword evidence="4 7" id="KW-0547">Nucleotide-binding</keyword>
<evidence type="ECO:0000256" key="6">
    <source>
        <dbReference type="ARBA" id="ARBA00022840"/>
    </source>
</evidence>
<keyword evidence="11" id="KW-1185">Reference proteome</keyword>
<name>A0A0G4ETY8_VITBC</name>
<comment type="similarity">
    <text evidence="1">Belongs to the protein kinase superfamily. NEK Ser/Thr protein kinase family. NIMA subfamily.</text>
</comment>
<evidence type="ECO:0000313" key="11">
    <source>
        <dbReference type="Proteomes" id="UP000041254"/>
    </source>
</evidence>
<feature type="compositionally biased region" description="Pro residues" evidence="8">
    <location>
        <begin position="564"/>
        <end position="578"/>
    </location>
</feature>
<feature type="region of interest" description="Disordered" evidence="8">
    <location>
        <begin position="375"/>
        <end position="681"/>
    </location>
</feature>
<evidence type="ECO:0000256" key="7">
    <source>
        <dbReference type="PROSITE-ProRule" id="PRU10141"/>
    </source>
</evidence>
<proteinExistence type="inferred from homology"/>
<dbReference type="PANTHER" id="PTHR43671">
    <property type="entry name" value="SERINE/THREONINE-PROTEIN KINASE NEK"/>
    <property type="match status" value="1"/>
</dbReference>
<dbReference type="Proteomes" id="UP000041254">
    <property type="component" value="Unassembled WGS sequence"/>
</dbReference>
<evidence type="ECO:0000256" key="2">
    <source>
        <dbReference type="ARBA" id="ARBA00012513"/>
    </source>
</evidence>
<gene>
    <name evidence="10" type="ORF">Vbra_8255</name>
</gene>
<dbReference type="SUPFAM" id="SSF56112">
    <property type="entry name" value="Protein kinase-like (PK-like)"/>
    <property type="match status" value="1"/>
</dbReference>
<evidence type="ECO:0000259" key="9">
    <source>
        <dbReference type="PROSITE" id="PS50011"/>
    </source>
</evidence>
<dbReference type="Gene3D" id="1.10.510.10">
    <property type="entry name" value="Transferase(Phosphotransferase) domain 1"/>
    <property type="match status" value="1"/>
</dbReference>
<organism evidence="10 11">
    <name type="scientific">Vitrella brassicaformis (strain CCMP3155)</name>
    <dbReference type="NCBI Taxonomy" id="1169540"/>
    <lineage>
        <taxon>Eukaryota</taxon>
        <taxon>Sar</taxon>
        <taxon>Alveolata</taxon>
        <taxon>Colpodellida</taxon>
        <taxon>Vitrellaceae</taxon>
        <taxon>Vitrella</taxon>
    </lineage>
</organism>
<dbReference type="InterPro" id="IPR017441">
    <property type="entry name" value="Protein_kinase_ATP_BS"/>
</dbReference>
<dbReference type="EMBL" id="CDMY01000318">
    <property type="protein sequence ID" value="CEM02092.1"/>
    <property type="molecule type" value="Genomic_DNA"/>
</dbReference>
<feature type="binding site" evidence="7">
    <location>
        <position position="51"/>
    </location>
    <ligand>
        <name>ATP</name>
        <dbReference type="ChEBI" id="CHEBI:30616"/>
    </ligand>
</feature>
<dbReference type="PROSITE" id="PS50011">
    <property type="entry name" value="PROTEIN_KINASE_DOM"/>
    <property type="match status" value="1"/>
</dbReference>
<dbReference type="GO" id="GO:0005524">
    <property type="term" value="F:ATP binding"/>
    <property type="evidence" value="ECO:0007669"/>
    <property type="project" value="UniProtKB-UniRule"/>
</dbReference>
<feature type="compositionally biased region" description="Basic and acidic residues" evidence="8">
    <location>
        <begin position="606"/>
        <end position="670"/>
    </location>
</feature>
<dbReference type="InterPro" id="IPR000719">
    <property type="entry name" value="Prot_kinase_dom"/>
</dbReference>
<dbReference type="SMART" id="SM00220">
    <property type="entry name" value="S_TKc"/>
    <property type="match status" value="1"/>
</dbReference>
<dbReference type="PANTHER" id="PTHR43671:SF13">
    <property type="entry name" value="SERINE_THREONINE-PROTEIN KINASE NEK2"/>
    <property type="match status" value="1"/>
</dbReference>